<accession>A0A1I2ZMD7</accession>
<keyword evidence="2" id="KW-1185">Reference proteome</keyword>
<evidence type="ECO:0000313" key="1">
    <source>
        <dbReference type="EMBL" id="SFH38978.1"/>
    </source>
</evidence>
<organism evidence="1 2">
    <name type="scientific">Desulfotruncus arcticus DSM 17038</name>
    <dbReference type="NCBI Taxonomy" id="1121424"/>
    <lineage>
        <taxon>Bacteria</taxon>
        <taxon>Bacillati</taxon>
        <taxon>Bacillota</taxon>
        <taxon>Clostridia</taxon>
        <taxon>Eubacteriales</taxon>
        <taxon>Desulfallaceae</taxon>
        <taxon>Desulfotruncus</taxon>
    </lineage>
</organism>
<protein>
    <recommendedName>
        <fullName evidence="3">Bacterioferritin</fullName>
    </recommendedName>
</protein>
<dbReference type="Proteomes" id="UP000199337">
    <property type="component" value="Unassembled WGS sequence"/>
</dbReference>
<reference evidence="2" key="1">
    <citation type="submission" date="2016-10" db="EMBL/GenBank/DDBJ databases">
        <authorList>
            <person name="Varghese N."/>
            <person name="Submissions S."/>
        </authorList>
    </citation>
    <scope>NUCLEOTIDE SEQUENCE [LARGE SCALE GENOMIC DNA]</scope>
    <source>
        <strain evidence="2">DSM 17038</strain>
    </source>
</reference>
<dbReference type="RefSeq" id="WP_092476006.1">
    <property type="nucleotide sequence ID" value="NZ_FOOX01000032.1"/>
</dbReference>
<dbReference type="InterPro" id="IPR009078">
    <property type="entry name" value="Ferritin-like_SF"/>
</dbReference>
<dbReference type="InterPro" id="IPR012347">
    <property type="entry name" value="Ferritin-like"/>
</dbReference>
<dbReference type="AlphaFoldDB" id="A0A1I2ZMD7"/>
<name>A0A1I2ZMD7_9FIRM</name>
<dbReference type="SUPFAM" id="SSF47240">
    <property type="entry name" value="Ferritin-like"/>
    <property type="match status" value="1"/>
</dbReference>
<proteinExistence type="predicted"/>
<sequence>MDDKKLIGELNKILTLEHGHLGMYKNYLEYEDQEIRRTFRRFMEIEEEHIGKINTVIRNLGGKPSLTVDGGDIIGKLFGITLNTVADINGQLKVYSFIEKKSHEGYAKFVSQLEQDTQERNQFIAEIAAANMLEAQLMHLWLDNRRRS</sequence>
<evidence type="ECO:0008006" key="3">
    <source>
        <dbReference type="Google" id="ProtNLM"/>
    </source>
</evidence>
<dbReference type="OrthoDB" id="1807785at2"/>
<gene>
    <name evidence="1" type="ORF">SAMN05660649_05022</name>
</gene>
<dbReference type="EMBL" id="FOOX01000032">
    <property type="protein sequence ID" value="SFH38978.1"/>
    <property type="molecule type" value="Genomic_DNA"/>
</dbReference>
<dbReference type="Gene3D" id="1.20.1260.10">
    <property type="match status" value="1"/>
</dbReference>
<dbReference type="STRING" id="341036.SAMN05660649_05022"/>
<evidence type="ECO:0000313" key="2">
    <source>
        <dbReference type="Proteomes" id="UP000199337"/>
    </source>
</evidence>